<keyword evidence="1" id="KW-0812">Transmembrane</keyword>
<feature type="transmembrane region" description="Helical" evidence="1">
    <location>
        <begin position="27"/>
        <end position="47"/>
    </location>
</feature>
<keyword evidence="1" id="KW-0472">Membrane</keyword>
<dbReference type="RefSeq" id="WP_213413503.1">
    <property type="nucleotide sequence ID" value="NZ_BOVK01000055.1"/>
</dbReference>
<sequence length="217" mass="23906">MQRWLQWLEERLGGGPNGRKRITTFRLLLLVGLVGVLLLLVSSFLSVEQGDLIEKQSPAASLQGQGGGQEVFLNSGQTERASSLFENIEYEYESRLKDLLENLVGVGKVDVMVTVESTEELIVYRDSQESHQVTNEEDGSATRHITQVTRSGQIVLHEVSGGERPIVLKTLRPDIRGVVVIAEGAENVQVKALLLDAVQKGLGVKPQEVSILPRKQQ</sequence>
<organism evidence="2 3">
    <name type="scientific">Xylanibacillus composti</name>
    <dbReference type="NCBI Taxonomy" id="1572762"/>
    <lineage>
        <taxon>Bacteria</taxon>
        <taxon>Bacillati</taxon>
        <taxon>Bacillota</taxon>
        <taxon>Bacilli</taxon>
        <taxon>Bacillales</taxon>
        <taxon>Paenibacillaceae</taxon>
        <taxon>Xylanibacillus</taxon>
    </lineage>
</organism>
<dbReference type="Proteomes" id="UP000677918">
    <property type="component" value="Unassembled WGS sequence"/>
</dbReference>
<evidence type="ECO:0000256" key="1">
    <source>
        <dbReference type="SAM" id="Phobius"/>
    </source>
</evidence>
<keyword evidence="3" id="KW-1185">Reference proteome</keyword>
<evidence type="ECO:0000313" key="2">
    <source>
        <dbReference type="EMBL" id="GIQ70687.1"/>
    </source>
</evidence>
<keyword evidence="1" id="KW-1133">Transmembrane helix</keyword>
<protein>
    <submittedName>
        <fullName evidence="2">Stage III sporulation protein AG</fullName>
    </submittedName>
</protein>
<accession>A0A8J4M424</accession>
<evidence type="ECO:0000313" key="3">
    <source>
        <dbReference type="Proteomes" id="UP000677918"/>
    </source>
</evidence>
<reference evidence="2" key="1">
    <citation type="submission" date="2021-04" db="EMBL/GenBank/DDBJ databases">
        <title>Draft genome sequence of Xylanibacillus composti strain K13.</title>
        <authorList>
            <person name="Uke A."/>
            <person name="Chhe C."/>
            <person name="Baramee S."/>
            <person name="Kosugi A."/>
        </authorList>
    </citation>
    <scope>NUCLEOTIDE SEQUENCE</scope>
    <source>
        <strain evidence="2">K13</strain>
    </source>
</reference>
<proteinExistence type="predicted"/>
<name>A0A8J4M424_9BACL</name>
<dbReference type="EMBL" id="BOVK01000055">
    <property type="protein sequence ID" value="GIQ70687.1"/>
    <property type="molecule type" value="Genomic_DNA"/>
</dbReference>
<gene>
    <name evidence="2" type="primary">spoIIIAG</name>
    <name evidence="2" type="ORF">XYCOK13_35110</name>
</gene>
<comment type="caution">
    <text evidence="2">The sequence shown here is derived from an EMBL/GenBank/DDBJ whole genome shotgun (WGS) entry which is preliminary data.</text>
</comment>
<dbReference type="AlphaFoldDB" id="A0A8J4M424"/>